<evidence type="ECO:0000256" key="2">
    <source>
        <dbReference type="ARBA" id="ARBA00022475"/>
    </source>
</evidence>
<dbReference type="Pfam" id="PF13396">
    <property type="entry name" value="PLDc_N"/>
    <property type="match status" value="1"/>
</dbReference>
<evidence type="ECO:0000313" key="8">
    <source>
        <dbReference type="EMBL" id="RKD75139.1"/>
    </source>
</evidence>
<dbReference type="GO" id="GO:0005886">
    <property type="term" value="C:plasma membrane"/>
    <property type="evidence" value="ECO:0007669"/>
    <property type="project" value="UniProtKB-SubCell"/>
</dbReference>
<evidence type="ECO:0000256" key="6">
    <source>
        <dbReference type="SAM" id="Phobius"/>
    </source>
</evidence>
<evidence type="ECO:0000256" key="3">
    <source>
        <dbReference type="ARBA" id="ARBA00022692"/>
    </source>
</evidence>
<organism evidence="8 9">
    <name type="scientific">Sinobaca qinghaiensis</name>
    <dbReference type="NCBI Taxonomy" id="342944"/>
    <lineage>
        <taxon>Bacteria</taxon>
        <taxon>Bacillati</taxon>
        <taxon>Bacillota</taxon>
        <taxon>Bacilli</taxon>
        <taxon>Bacillales</taxon>
        <taxon>Sporolactobacillaceae</taxon>
        <taxon>Sinobaca</taxon>
    </lineage>
</organism>
<evidence type="ECO:0000259" key="7">
    <source>
        <dbReference type="Pfam" id="PF13396"/>
    </source>
</evidence>
<keyword evidence="3 6" id="KW-0812">Transmembrane</keyword>
<evidence type="ECO:0000256" key="1">
    <source>
        <dbReference type="ARBA" id="ARBA00004651"/>
    </source>
</evidence>
<keyword evidence="2" id="KW-1003">Cell membrane</keyword>
<dbReference type="InterPro" id="IPR027379">
    <property type="entry name" value="CLS_N"/>
</dbReference>
<feature type="transmembrane region" description="Helical" evidence="6">
    <location>
        <begin position="6"/>
        <end position="27"/>
    </location>
</feature>
<proteinExistence type="predicted"/>
<keyword evidence="9" id="KW-1185">Reference proteome</keyword>
<dbReference type="RefSeq" id="WP_120192042.1">
    <property type="nucleotide sequence ID" value="NZ_RAPK01000007.1"/>
</dbReference>
<comment type="subcellular location">
    <subcellularLocation>
        <location evidence="1">Cell membrane</location>
        <topology evidence="1">Multi-pass membrane protein</topology>
    </subcellularLocation>
</comment>
<feature type="domain" description="Cardiolipin synthase N-terminal" evidence="7">
    <location>
        <begin position="23"/>
        <end position="60"/>
    </location>
</feature>
<accession>A0A419V5A3</accession>
<keyword evidence="5 6" id="KW-0472">Membrane</keyword>
<dbReference type="AlphaFoldDB" id="A0A419V5A3"/>
<dbReference type="EMBL" id="RAPK01000007">
    <property type="protein sequence ID" value="RKD75139.1"/>
    <property type="molecule type" value="Genomic_DNA"/>
</dbReference>
<sequence length="68" mass="7736">MTTDLFYLLLPILVIDLLLKGTALIDLYRGPQESGQKWIWAFVIIFVSTFGPIIYFLFGRSKGVSSHD</sequence>
<feature type="transmembrane region" description="Helical" evidence="6">
    <location>
        <begin position="39"/>
        <end position="58"/>
    </location>
</feature>
<comment type="caution">
    <text evidence="8">The sequence shown here is derived from an EMBL/GenBank/DDBJ whole genome shotgun (WGS) entry which is preliminary data.</text>
</comment>
<protein>
    <submittedName>
        <fullName evidence="8">Phospholipase D-like protein</fullName>
    </submittedName>
</protein>
<evidence type="ECO:0000256" key="5">
    <source>
        <dbReference type="ARBA" id="ARBA00023136"/>
    </source>
</evidence>
<dbReference type="Proteomes" id="UP000285120">
    <property type="component" value="Unassembled WGS sequence"/>
</dbReference>
<reference evidence="8 9" key="1">
    <citation type="submission" date="2018-09" db="EMBL/GenBank/DDBJ databases">
        <title>Genomic Encyclopedia of Archaeal and Bacterial Type Strains, Phase II (KMG-II): from individual species to whole genera.</title>
        <authorList>
            <person name="Goeker M."/>
        </authorList>
    </citation>
    <scope>NUCLEOTIDE SEQUENCE [LARGE SCALE GENOMIC DNA]</scope>
    <source>
        <strain evidence="8 9">DSM 17008</strain>
    </source>
</reference>
<evidence type="ECO:0000256" key="4">
    <source>
        <dbReference type="ARBA" id="ARBA00022989"/>
    </source>
</evidence>
<keyword evidence="4 6" id="KW-1133">Transmembrane helix</keyword>
<name>A0A419V5A3_9BACL</name>
<gene>
    <name evidence="8" type="ORF">ATL39_0835</name>
</gene>
<dbReference type="OrthoDB" id="3243324at2"/>
<evidence type="ECO:0000313" key="9">
    <source>
        <dbReference type="Proteomes" id="UP000285120"/>
    </source>
</evidence>